<dbReference type="InterPro" id="IPR018535">
    <property type="entry name" value="DUF1996"/>
</dbReference>
<feature type="region of interest" description="Disordered" evidence="1">
    <location>
        <begin position="418"/>
        <end position="468"/>
    </location>
</feature>
<evidence type="ECO:0000259" key="3">
    <source>
        <dbReference type="Pfam" id="PF09362"/>
    </source>
</evidence>
<feature type="chain" id="PRO_5040365686" description="DUF1996 domain-containing protein" evidence="2">
    <location>
        <begin position="22"/>
        <end position="521"/>
    </location>
</feature>
<dbReference type="Proteomes" id="UP000756346">
    <property type="component" value="Unassembled WGS sequence"/>
</dbReference>
<feature type="domain" description="DUF1996" evidence="3">
    <location>
        <begin position="37"/>
        <end position="292"/>
    </location>
</feature>
<dbReference type="EMBL" id="JAGTJQ010000004">
    <property type="protein sequence ID" value="KAH7033096.1"/>
    <property type="molecule type" value="Genomic_DNA"/>
</dbReference>
<dbReference type="OrthoDB" id="74764at2759"/>
<name>A0A9P8Y9C4_9PEZI</name>
<dbReference type="Pfam" id="PF09362">
    <property type="entry name" value="DUF1996"/>
    <property type="match status" value="1"/>
</dbReference>
<comment type="caution">
    <text evidence="4">The sequence shown here is derived from an EMBL/GenBank/DDBJ whole genome shotgun (WGS) entry which is preliminary data.</text>
</comment>
<gene>
    <name evidence="4" type="ORF">B0I36DRAFT_320768</name>
</gene>
<dbReference type="RefSeq" id="XP_046013928.1">
    <property type="nucleotide sequence ID" value="XM_046153593.1"/>
</dbReference>
<protein>
    <recommendedName>
        <fullName evidence="3">DUF1996 domain-containing protein</fullName>
    </recommendedName>
</protein>
<reference evidence="4" key="1">
    <citation type="journal article" date="2021" name="Nat. Commun.">
        <title>Genetic determinants of endophytism in the Arabidopsis root mycobiome.</title>
        <authorList>
            <person name="Mesny F."/>
            <person name="Miyauchi S."/>
            <person name="Thiergart T."/>
            <person name="Pickel B."/>
            <person name="Atanasova L."/>
            <person name="Karlsson M."/>
            <person name="Huettel B."/>
            <person name="Barry K.W."/>
            <person name="Haridas S."/>
            <person name="Chen C."/>
            <person name="Bauer D."/>
            <person name="Andreopoulos W."/>
            <person name="Pangilinan J."/>
            <person name="LaButti K."/>
            <person name="Riley R."/>
            <person name="Lipzen A."/>
            <person name="Clum A."/>
            <person name="Drula E."/>
            <person name="Henrissat B."/>
            <person name="Kohler A."/>
            <person name="Grigoriev I.V."/>
            <person name="Martin F.M."/>
            <person name="Hacquard S."/>
        </authorList>
    </citation>
    <scope>NUCLEOTIDE SEQUENCE</scope>
    <source>
        <strain evidence="4">MPI-CAGE-CH-0230</strain>
    </source>
</reference>
<feature type="compositionally biased region" description="Pro residues" evidence="1">
    <location>
        <begin position="426"/>
        <end position="453"/>
    </location>
</feature>
<evidence type="ECO:0000256" key="1">
    <source>
        <dbReference type="SAM" id="MobiDB-lite"/>
    </source>
</evidence>
<keyword evidence="5" id="KW-1185">Reference proteome</keyword>
<evidence type="ECO:0000313" key="5">
    <source>
        <dbReference type="Proteomes" id="UP000756346"/>
    </source>
</evidence>
<evidence type="ECO:0000313" key="4">
    <source>
        <dbReference type="EMBL" id="KAH7033096.1"/>
    </source>
</evidence>
<proteinExistence type="predicted"/>
<dbReference type="GeneID" id="70183139"/>
<keyword evidence="2" id="KW-0732">Signal</keyword>
<accession>A0A9P8Y9C4</accession>
<sequence>MVLIKTSSALALLSAASSVDAFWRMQCKGRTGTALVDPIVDFGKVADHAHAFHGSSAIAEDSTYADLRAGNCTSCAVKQDMSAYWFPTLYFQDSATNKFEPVPQVGGLLAYYLLRNGNTNQQITAFPPGFRMLAGTSLRRDYTLGDPDAADPPTSDWAALGQVDQDSLAQRALGFNCMDYSKTPEPSLYRHKLPDKAFTDGRCKDGLRLEIMFPSCWNGENDSPNHKSHVAYPSLVGDGSCPEGFSKRLVTLFFEVIWATNAPQFQGRAGRWVLANGDPTGYGNHADFFNGWDEGFLQQAINRCTNPSGVMSDCPQFMENGPLQDEPTQDSCRLADTFKPFSAFDVSDGVLAGLPGGVQVQAGPQSATPKGSNILASILQPLIPEAAVPTAAAPSIDTNLPAEVSSSIIPDVGIFQEVPTSSSTSTPPPPPPPTTTAPPPPPPAAIVTPPPAAPVLDENGNPPVSTRTITKDGMVQEIIYYEDVVYVTEEVVTTTTVAVMPLLKTDKMKHRRNHLMRNRHI</sequence>
<dbReference type="PANTHER" id="PTHR43662:SF7">
    <property type="entry name" value="DUF1996 DOMAIN-CONTAINING PROTEIN"/>
    <property type="match status" value="1"/>
</dbReference>
<organism evidence="4 5">
    <name type="scientific">Microdochium trichocladiopsis</name>
    <dbReference type="NCBI Taxonomy" id="1682393"/>
    <lineage>
        <taxon>Eukaryota</taxon>
        <taxon>Fungi</taxon>
        <taxon>Dikarya</taxon>
        <taxon>Ascomycota</taxon>
        <taxon>Pezizomycotina</taxon>
        <taxon>Sordariomycetes</taxon>
        <taxon>Xylariomycetidae</taxon>
        <taxon>Xylariales</taxon>
        <taxon>Microdochiaceae</taxon>
        <taxon>Microdochium</taxon>
    </lineage>
</organism>
<evidence type="ECO:0000256" key="2">
    <source>
        <dbReference type="SAM" id="SignalP"/>
    </source>
</evidence>
<feature type="signal peptide" evidence="2">
    <location>
        <begin position="1"/>
        <end position="21"/>
    </location>
</feature>
<dbReference type="PANTHER" id="PTHR43662">
    <property type="match status" value="1"/>
</dbReference>
<dbReference type="AlphaFoldDB" id="A0A9P8Y9C4"/>